<organism evidence="1">
    <name type="scientific">Intestinibacter bartlettii</name>
    <dbReference type="NCBI Taxonomy" id="261299"/>
    <lineage>
        <taxon>Bacteria</taxon>
        <taxon>Bacillati</taxon>
        <taxon>Bacillota</taxon>
        <taxon>Clostridia</taxon>
        <taxon>Peptostreptococcales</taxon>
        <taxon>Peptostreptococcaceae</taxon>
        <taxon>Intestinibacter</taxon>
    </lineage>
</organism>
<gene>
    <name evidence="1" type="ORF">IBLFYP30_01882</name>
</gene>
<dbReference type="EMBL" id="CACRUE010000029">
    <property type="protein sequence ID" value="VYU15748.1"/>
    <property type="molecule type" value="Genomic_DNA"/>
</dbReference>
<dbReference type="RefSeq" id="WP_156530916.1">
    <property type="nucleotide sequence ID" value="NZ_CACRUE010000029.1"/>
</dbReference>
<evidence type="ECO:0000313" key="1">
    <source>
        <dbReference type="EMBL" id="VYU15748.1"/>
    </source>
</evidence>
<accession>A0A6N3CL92</accession>
<name>A0A6N3CL92_9FIRM</name>
<protein>
    <submittedName>
        <fullName evidence="1">Uncharacterized protein</fullName>
    </submittedName>
</protein>
<sequence>MNVNEYNNLLNKYIKLLFEKNKLIMRDAPYIESRYLFHFGDLMVEELKHNKYIKELRIKQNIYENYFGLKREKEIKNIQHEIKKQTGILSKQICELEVKCETSKEVLSLREKYKDKKDLLDSLFFDVISVMHPSIYSLKRESLWERAKNAYLNYDDATLMLLRNLKINKRKDLNITDLKNDIFLLQNEIICMKRRYPYYLENNLSSVEWIESYNKEINTRIKKLQVKEKEIFEKLV</sequence>
<dbReference type="AlphaFoldDB" id="A0A6N3CL92"/>
<proteinExistence type="predicted"/>
<reference evidence="1" key="1">
    <citation type="submission" date="2019-11" db="EMBL/GenBank/DDBJ databases">
        <authorList>
            <person name="Feng L."/>
        </authorList>
    </citation>
    <scope>NUCLEOTIDE SEQUENCE</scope>
    <source>
        <strain evidence="1">IbartlettiiLFYP30</strain>
    </source>
</reference>